<dbReference type="EMBL" id="JBBWUH010000002">
    <property type="protein sequence ID" value="KAK8176107.1"/>
    <property type="molecule type" value="Genomic_DNA"/>
</dbReference>
<keyword evidence="1" id="KW-0812">Transmembrane</keyword>
<keyword evidence="3" id="KW-1185">Reference proteome</keyword>
<protein>
    <submittedName>
        <fullName evidence="2">Uncharacterized protein</fullName>
    </submittedName>
</protein>
<keyword evidence="1" id="KW-1133">Transmembrane helix</keyword>
<proteinExistence type="predicted"/>
<feature type="transmembrane region" description="Helical" evidence="1">
    <location>
        <begin position="98"/>
        <end position="120"/>
    </location>
</feature>
<dbReference type="Proteomes" id="UP001456524">
    <property type="component" value="Unassembled WGS sequence"/>
</dbReference>
<keyword evidence="1" id="KW-0472">Membrane</keyword>
<organism evidence="2 3">
    <name type="scientific">Phyllosticta citrichinensis</name>
    <dbReference type="NCBI Taxonomy" id="1130410"/>
    <lineage>
        <taxon>Eukaryota</taxon>
        <taxon>Fungi</taxon>
        <taxon>Dikarya</taxon>
        <taxon>Ascomycota</taxon>
        <taxon>Pezizomycotina</taxon>
        <taxon>Dothideomycetes</taxon>
        <taxon>Dothideomycetes incertae sedis</taxon>
        <taxon>Botryosphaeriales</taxon>
        <taxon>Phyllostictaceae</taxon>
        <taxon>Phyllosticta</taxon>
    </lineage>
</organism>
<accession>A0ABR1Y4W2</accession>
<sequence>MLMGEADRCDGANKNELPQRLSLALGKPGLPNTISPAAPCRCWLEKSSRFDCLTVGYSRPAVWTKAALTCFVRRLRRRRANEMRACLGRRICGCRGPLGVETFGFLGTGAMLLLLLFWVRDTRGTGRGWLVGFGVGQVSVCWLLSRMFPSTERQLSLQRQEGAHEVRSLPCYSSMDLKSTKRVARTSRHVGSSRWVSKTADPEEQRAVQTRIIEPCHHHQTPQTRGLPSARLRVYFGVHDERRPPSRTTLTQQRRPDCGIAVTFPTSCAAGHYRIASALSSMRRKRLVRCATRALI</sequence>
<name>A0ABR1Y4W2_9PEZI</name>
<evidence type="ECO:0000313" key="2">
    <source>
        <dbReference type="EMBL" id="KAK8176107.1"/>
    </source>
</evidence>
<evidence type="ECO:0000256" key="1">
    <source>
        <dbReference type="SAM" id="Phobius"/>
    </source>
</evidence>
<gene>
    <name evidence="2" type="ORF">IWX90DRAFT_132123</name>
</gene>
<reference evidence="2 3" key="1">
    <citation type="journal article" date="2022" name="G3 (Bethesda)">
        <title>Enemy or ally: a genomic approach to elucidate the lifestyle of Phyllosticta citrichinaensis.</title>
        <authorList>
            <person name="Buijs V.A."/>
            <person name="Groenewald J.Z."/>
            <person name="Haridas S."/>
            <person name="LaButti K.M."/>
            <person name="Lipzen A."/>
            <person name="Martin F.M."/>
            <person name="Barry K."/>
            <person name="Grigoriev I.V."/>
            <person name="Crous P.W."/>
            <person name="Seidl M.F."/>
        </authorList>
    </citation>
    <scope>NUCLEOTIDE SEQUENCE [LARGE SCALE GENOMIC DNA]</scope>
    <source>
        <strain evidence="2 3">CBS 129764</strain>
    </source>
</reference>
<evidence type="ECO:0000313" key="3">
    <source>
        <dbReference type="Proteomes" id="UP001456524"/>
    </source>
</evidence>
<comment type="caution">
    <text evidence="2">The sequence shown here is derived from an EMBL/GenBank/DDBJ whole genome shotgun (WGS) entry which is preliminary data.</text>
</comment>
<feature type="transmembrane region" description="Helical" evidence="1">
    <location>
        <begin position="126"/>
        <end position="145"/>
    </location>
</feature>